<dbReference type="EMBL" id="VCGU01000009">
    <property type="protein sequence ID" value="TRY70238.1"/>
    <property type="molecule type" value="Genomic_DNA"/>
</dbReference>
<sequence>MHTTYHKISARERDTAPRYYYKRTRTYTFIERVINWVRKVLAFLFTQVGVCGLIALYMVMGAFVFASLEADSQMEESVVALKLRKGFARSLWNATLHTNVLRQDDWQKFTRKLVVEFQHDMVVNIRHGYTGTNPGVRIWTFSSALMYSLTIFTTIGYGNLTPKTDMGKLTTIFYALIGIPLMLLYMTNIGHILGSSFKYTYTKLCRCSEPEKSLPTKATLPSALATDYSGPSSISRSGSRIPSRDGSTSKKSSNESESKFSNPFKNRRKRKMSRDSSARNSQRASRKGRPSLVVSQVGDIDLEKEFPDVNQDGVPPANDLIIHPEPSNGLQVPRPTKGSLKSALSPLLKRKRPVSTSQMENGDDSNPEEIQMAPPKTVTVEFKLVEDIRLVTIPVTSCLFVLMFYIILGTVIFSNWEGWDYLDGAYFCFTSLMTIGFGDFVPGNDYIYQVDESEDKTEARAKLIIGTVYILLGMALLAMCLNLMQEKIVQQVRDVARKVGLIRPTRFEG</sequence>
<dbReference type="PRINTS" id="PR01333">
    <property type="entry name" value="2POREKCHANEL"/>
</dbReference>
<feature type="transmembrane region" description="Helical" evidence="10">
    <location>
        <begin position="172"/>
        <end position="193"/>
    </location>
</feature>
<dbReference type="Gene3D" id="1.10.287.70">
    <property type="match status" value="1"/>
</dbReference>
<dbReference type="GO" id="GO:0030322">
    <property type="term" value="P:stabilization of membrane potential"/>
    <property type="evidence" value="ECO:0007669"/>
    <property type="project" value="TreeGrafter"/>
</dbReference>
<feature type="transmembrane region" description="Helical" evidence="10">
    <location>
        <begin position="425"/>
        <end position="443"/>
    </location>
</feature>
<feature type="transmembrane region" description="Helical" evidence="10">
    <location>
        <begin position="391"/>
        <end position="413"/>
    </location>
</feature>
<dbReference type="InterPro" id="IPR013099">
    <property type="entry name" value="K_chnl_dom"/>
</dbReference>
<protein>
    <recommendedName>
        <fullName evidence="11">Potassium channel domain-containing protein</fullName>
    </recommendedName>
</protein>
<comment type="caution">
    <text evidence="12">The sequence shown here is derived from an EMBL/GenBank/DDBJ whole genome shotgun (WGS) entry which is preliminary data.</text>
</comment>
<dbReference type="SUPFAM" id="SSF81324">
    <property type="entry name" value="Voltage-gated potassium channels"/>
    <property type="match status" value="2"/>
</dbReference>
<keyword evidence="5 8" id="KW-0406">Ion transport</keyword>
<dbReference type="GO" id="GO:0015271">
    <property type="term" value="F:outward rectifier potassium channel activity"/>
    <property type="evidence" value="ECO:0007669"/>
    <property type="project" value="TreeGrafter"/>
</dbReference>
<evidence type="ECO:0000256" key="1">
    <source>
        <dbReference type="ARBA" id="ARBA00004141"/>
    </source>
</evidence>
<gene>
    <name evidence="12" type="ORF">TCAL_12832</name>
</gene>
<dbReference type="PANTHER" id="PTHR11003">
    <property type="entry name" value="POTASSIUM CHANNEL, SUBFAMILY K"/>
    <property type="match status" value="1"/>
</dbReference>
<keyword evidence="13" id="KW-1185">Reference proteome</keyword>
<proteinExistence type="inferred from homology"/>
<comment type="similarity">
    <text evidence="8">Belongs to the two pore domain potassium channel (TC 1.A.1.8) family.</text>
</comment>
<dbReference type="Proteomes" id="UP000318571">
    <property type="component" value="Chromosome 9"/>
</dbReference>
<dbReference type="OMA" id="RYYYKRT"/>
<feature type="compositionally biased region" description="Low complexity" evidence="9">
    <location>
        <begin position="229"/>
        <end position="251"/>
    </location>
</feature>
<evidence type="ECO:0000256" key="7">
    <source>
        <dbReference type="ARBA" id="ARBA00023303"/>
    </source>
</evidence>
<feature type="domain" description="Potassium channel" evidence="11">
    <location>
        <begin position="136"/>
        <end position="193"/>
    </location>
</feature>
<keyword evidence="2 8" id="KW-0813">Transport</keyword>
<dbReference type="GO" id="GO:0022841">
    <property type="term" value="F:potassium ion leak channel activity"/>
    <property type="evidence" value="ECO:0007669"/>
    <property type="project" value="TreeGrafter"/>
</dbReference>
<feature type="transmembrane region" description="Helical" evidence="10">
    <location>
        <begin position="40"/>
        <end position="66"/>
    </location>
</feature>
<evidence type="ECO:0000256" key="3">
    <source>
        <dbReference type="ARBA" id="ARBA00022692"/>
    </source>
</evidence>
<keyword evidence="6 10" id="KW-0472">Membrane</keyword>
<evidence type="ECO:0000256" key="9">
    <source>
        <dbReference type="SAM" id="MobiDB-lite"/>
    </source>
</evidence>
<feature type="transmembrane region" description="Helical" evidence="10">
    <location>
        <begin position="138"/>
        <end position="160"/>
    </location>
</feature>
<accession>A0A553NXU0</accession>
<reference evidence="12 13" key="1">
    <citation type="journal article" date="2018" name="Nat. Ecol. Evol.">
        <title>Genomic signatures of mitonuclear coevolution across populations of Tigriopus californicus.</title>
        <authorList>
            <person name="Barreto F.S."/>
            <person name="Watson E.T."/>
            <person name="Lima T.G."/>
            <person name="Willett C.S."/>
            <person name="Edmands S."/>
            <person name="Li W."/>
            <person name="Burton R.S."/>
        </authorList>
    </citation>
    <scope>NUCLEOTIDE SEQUENCE [LARGE SCALE GENOMIC DNA]</scope>
    <source>
        <strain evidence="12 13">San Diego</strain>
    </source>
</reference>
<feature type="transmembrane region" description="Helical" evidence="10">
    <location>
        <begin position="463"/>
        <end position="484"/>
    </location>
</feature>
<dbReference type="OrthoDB" id="297496at2759"/>
<keyword evidence="7 8" id="KW-0407">Ion channel</keyword>
<dbReference type="InterPro" id="IPR003280">
    <property type="entry name" value="2pore_dom_K_chnl"/>
</dbReference>
<evidence type="ECO:0000259" key="11">
    <source>
        <dbReference type="Pfam" id="PF07885"/>
    </source>
</evidence>
<dbReference type="PANTHER" id="PTHR11003:SF352">
    <property type="entry name" value="BCDNA.GH04802-RELATED"/>
    <property type="match status" value="1"/>
</dbReference>
<feature type="domain" description="Potassium channel" evidence="11">
    <location>
        <begin position="401"/>
        <end position="489"/>
    </location>
</feature>
<evidence type="ECO:0000256" key="4">
    <source>
        <dbReference type="ARBA" id="ARBA00022989"/>
    </source>
</evidence>
<evidence type="ECO:0000256" key="2">
    <source>
        <dbReference type="ARBA" id="ARBA00022448"/>
    </source>
</evidence>
<evidence type="ECO:0000256" key="8">
    <source>
        <dbReference type="RuleBase" id="RU003857"/>
    </source>
</evidence>
<name>A0A553NXU0_TIGCA</name>
<dbReference type="STRING" id="6832.A0A553NXU0"/>
<feature type="region of interest" description="Disordered" evidence="9">
    <location>
        <begin position="348"/>
        <end position="371"/>
    </location>
</feature>
<dbReference type="GO" id="GO:0005886">
    <property type="term" value="C:plasma membrane"/>
    <property type="evidence" value="ECO:0007669"/>
    <property type="project" value="TreeGrafter"/>
</dbReference>
<feature type="region of interest" description="Disordered" evidence="9">
    <location>
        <begin position="225"/>
        <end position="294"/>
    </location>
</feature>
<comment type="subcellular location">
    <subcellularLocation>
        <location evidence="1">Membrane</location>
        <topology evidence="1">Multi-pass membrane protein</topology>
    </subcellularLocation>
</comment>
<evidence type="ECO:0000313" key="13">
    <source>
        <dbReference type="Proteomes" id="UP000318571"/>
    </source>
</evidence>
<evidence type="ECO:0000313" key="12">
    <source>
        <dbReference type="EMBL" id="TRY70238.1"/>
    </source>
</evidence>
<keyword evidence="3 8" id="KW-0812">Transmembrane</keyword>
<evidence type="ECO:0000256" key="10">
    <source>
        <dbReference type="SAM" id="Phobius"/>
    </source>
</evidence>
<organism evidence="12 13">
    <name type="scientific">Tigriopus californicus</name>
    <name type="common">Marine copepod</name>
    <dbReference type="NCBI Taxonomy" id="6832"/>
    <lineage>
        <taxon>Eukaryota</taxon>
        <taxon>Metazoa</taxon>
        <taxon>Ecdysozoa</taxon>
        <taxon>Arthropoda</taxon>
        <taxon>Crustacea</taxon>
        <taxon>Multicrustacea</taxon>
        <taxon>Hexanauplia</taxon>
        <taxon>Copepoda</taxon>
        <taxon>Harpacticoida</taxon>
        <taxon>Harpacticidae</taxon>
        <taxon>Tigriopus</taxon>
    </lineage>
</organism>
<evidence type="ECO:0000256" key="6">
    <source>
        <dbReference type="ARBA" id="ARBA00023136"/>
    </source>
</evidence>
<keyword evidence="4 10" id="KW-1133">Transmembrane helix</keyword>
<evidence type="ECO:0000256" key="5">
    <source>
        <dbReference type="ARBA" id="ARBA00023065"/>
    </source>
</evidence>
<dbReference type="Pfam" id="PF07885">
    <property type="entry name" value="Ion_trans_2"/>
    <property type="match status" value="2"/>
</dbReference>
<dbReference type="AlphaFoldDB" id="A0A553NXU0"/>